<proteinExistence type="predicted"/>
<keyword evidence="2" id="KW-0812">Transmembrane</keyword>
<keyword evidence="2" id="KW-0472">Membrane</keyword>
<dbReference type="Proteomes" id="UP000001502">
    <property type="component" value="Chromosome"/>
</dbReference>
<feature type="region of interest" description="Disordered" evidence="1">
    <location>
        <begin position="169"/>
        <end position="214"/>
    </location>
</feature>
<reference evidence="4" key="1">
    <citation type="submission" date="2011-06" db="EMBL/GenBank/DDBJ databases">
        <title>Complete sequence of Streptococcus parasanguinis strain ATCC 15912.</title>
        <authorList>
            <person name="Muzny D."/>
            <person name="Qin X."/>
            <person name="Buhay C."/>
            <person name="Dugan-Rocha S."/>
            <person name="Ding Y."/>
            <person name="Chen G."/>
            <person name="Hawes A."/>
            <person name="Holder M."/>
            <person name="Jhangiani S."/>
            <person name="Johnson A."/>
            <person name="Khan Z."/>
            <person name="Li Z."/>
            <person name="Liu W."/>
            <person name="Liu X."/>
            <person name="Perez L."/>
            <person name="Shen H."/>
            <person name="Wang Q."/>
            <person name="Watt J."/>
            <person name="Xi L."/>
            <person name="Xin Y."/>
            <person name="Zhou J."/>
            <person name="Deng J."/>
            <person name="Jiang H."/>
            <person name="Liu Y."/>
            <person name="Qu J."/>
            <person name="Song X.-Z."/>
            <person name="Zhang L."/>
            <person name="Villasana D."/>
            <person name="Johnson A."/>
            <person name="Liu J."/>
            <person name="Liyanage D."/>
            <person name="Lorensuhewa L."/>
            <person name="Robinson T."/>
            <person name="Song A."/>
            <person name="Song B.-B."/>
            <person name="Dinh H."/>
            <person name="Thornton R."/>
            <person name="Coyle M."/>
            <person name="Francisco L."/>
            <person name="Jackson L."/>
            <person name="Javaid M."/>
            <person name="Korchina V."/>
            <person name="Kovar C."/>
            <person name="Mata R."/>
            <person name="Mathew T."/>
            <person name="Ngo R."/>
            <person name="Nguyen L."/>
            <person name="Nguyen N."/>
            <person name="Okwuonu G."/>
            <person name="Ongeri F."/>
            <person name="Pham C."/>
            <person name="Simmons D."/>
            <person name="Wilczek-Boney K."/>
            <person name="Hale W."/>
            <person name="Jakkamsetti A."/>
            <person name="Pham P."/>
            <person name="Ruth R."/>
            <person name="San Lucas F."/>
            <person name="Warren J."/>
            <person name="Zhang J."/>
            <person name="Zhao Z."/>
            <person name="Zhou C."/>
            <person name="Zhu D."/>
            <person name="Lee S."/>
            <person name="Bess C."/>
            <person name="Blankenburg K."/>
            <person name="Forbes L."/>
            <person name="Fu Q."/>
            <person name="Gubbala S."/>
            <person name="Hirani K."/>
            <person name="Jayaseelan J.C."/>
            <person name="Lara F."/>
            <person name="Munidasa M."/>
            <person name="Palculict T."/>
            <person name="Patil S."/>
            <person name="Pu L.-L."/>
            <person name="Saada N."/>
            <person name="Tang L."/>
            <person name="Weissenberger G."/>
            <person name="Zhu Y."/>
            <person name="Hemphill L."/>
            <person name="Shang Y."/>
            <person name="Youmans B."/>
            <person name="Ayvaz T."/>
            <person name="Ross M."/>
            <person name="Santibanez J."/>
            <person name="Aqrawi P."/>
            <person name="Gross S."/>
            <person name="Joshi V."/>
            <person name="Fowler G."/>
            <person name="Nazareth L."/>
            <person name="Reid J."/>
            <person name="Worley K."/>
            <person name="Petrosino J."/>
            <person name="Highlander S."/>
            <person name="Gibbs R."/>
        </authorList>
    </citation>
    <scope>NUCLEOTIDE SEQUENCE [LARGE SCALE GENOMIC DNA]</scope>
    <source>
        <strain evidence="4">ATCC 15912 / DSM 6778 / CIP 104372 / LMG 14537</strain>
    </source>
</reference>
<name>F8DHA2_STREP</name>
<dbReference type="EMBL" id="CP002843">
    <property type="protein sequence ID" value="AEH55585.1"/>
    <property type="molecule type" value="Genomic_DNA"/>
</dbReference>
<evidence type="ECO:0000256" key="2">
    <source>
        <dbReference type="SAM" id="Phobius"/>
    </source>
</evidence>
<feature type="compositionally biased region" description="Basic and acidic residues" evidence="1">
    <location>
        <begin position="178"/>
        <end position="210"/>
    </location>
</feature>
<dbReference type="AlphaFoldDB" id="F8DHA2"/>
<protein>
    <submittedName>
        <fullName evidence="3">Uncharacterized protein</fullName>
    </submittedName>
</protein>
<dbReference type="HOGENOM" id="CLU_1102302_0_0_9"/>
<accession>F8DHA2</accession>
<dbReference type="GeneID" id="10835053"/>
<organism evidence="3 4">
    <name type="scientific">Streptococcus parasanguinis (strain ATCC 15912 / DSM 6778 / CIP 104372 / LMG 14537)</name>
    <dbReference type="NCBI Taxonomy" id="760570"/>
    <lineage>
        <taxon>Bacteria</taxon>
        <taxon>Bacillati</taxon>
        <taxon>Bacillota</taxon>
        <taxon>Bacilli</taxon>
        <taxon>Lactobacillales</taxon>
        <taxon>Streptococcaceae</taxon>
        <taxon>Streptococcus</taxon>
    </lineage>
</organism>
<gene>
    <name evidence="3" type="ordered locus">HMPREF0833_10554</name>
</gene>
<sequence>MMKKLLKIIITILGLFFSFQISNVYAEETGPLVVQGIVQEGYKLEIVVLVVKADTEEVVKTLKINPENNWMQETSVPEGEYRIRTYIENLSPRATTKQKATYMVKRVTKNPSKREIPCFVVMEGDEKFLSAYYGLVDFQRKDGSFLKGNFSQDEMNQYYQEAIGSQTGMLGSSQSSKNDNDKDIKKDSDSEKNDSIKPKSSKERENKAGGKESINNIKTNRNKIEFPLFIIVMLSVVFIFLLIIIKRSNIKR</sequence>
<evidence type="ECO:0000313" key="4">
    <source>
        <dbReference type="Proteomes" id="UP000001502"/>
    </source>
</evidence>
<evidence type="ECO:0000313" key="3">
    <source>
        <dbReference type="EMBL" id="AEH55585.1"/>
    </source>
</evidence>
<keyword evidence="2" id="KW-1133">Transmembrane helix</keyword>
<dbReference type="RefSeq" id="WP_013903616.1">
    <property type="nucleotide sequence ID" value="NC_015678.1"/>
</dbReference>
<dbReference type="KEGG" id="scp:HMPREF0833_10554"/>
<evidence type="ECO:0000256" key="1">
    <source>
        <dbReference type="SAM" id="MobiDB-lite"/>
    </source>
</evidence>
<feature type="transmembrane region" description="Helical" evidence="2">
    <location>
        <begin position="226"/>
        <end position="245"/>
    </location>
</feature>